<comment type="caution">
    <text evidence="3">The sequence shown here is derived from an EMBL/GenBank/DDBJ whole genome shotgun (WGS) entry which is preliminary data.</text>
</comment>
<reference evidence="3" key="1">
    <citation type="submission" date="2021-02" db="EMBL/GenBank/DDBJ databases">
        <authorList>
            <person name="Nowell W R."/>
        </authorList>
    </citation>
    <scope>NUCLEOTIDE SEQUENCE</scope>
</reference>
<evidence type="ECO:0000313" key="1">
    <source>
        <dbReference type="EMBL" id="CAF0956810.1"/>
    </source>
</evidence>
<evidence type="ECO:0000313" key="4">
    <source>
        <dbReference type="Proteomes" id="UP000663870"/>
    </source>
</evidence>
<accession>A0A814LTN7</accession>
<sequence length="89" mass="10722">MWDDGHKYDLVFFRSSSSYIAPILNNSDEYIEREYPQKCQIKRTDTILIASRKVLIILKKKSLTHQDQSVKQIFVRKIHYILSNSYYYE</sequence>
<evidence type="ECO:0000313" key="3">
    <source>
        <dbReference type="EMBL" id="CAF1068522.1"/>
    </source>
</evidence>
<dbReference type="Proteomes" id="UP000663870">
    <property type="component" value="Unassembled WGS sequence"/>
</dbReference>
<dbReference type="EMBL" id="CAJNOL010000447">
    <property type="protein sequence ID" value="CAF1068522.1"/>
    <property type="molecule type" value="Genomic_DNA"/>
</dbReference>
<gene>
    <name evidence="2" type="ORF">JXQ802_LOCUS17176</name>
    <name evidence="3" type="ORF">JXQ802_LOCUS17556</name>
    <name evidence="1" type="ORF">PYM288_LOCUS12415</name>
</gene>
<organism evidence="3 4">
    <name type="scientific">Rotaria sordida</name>
    <dbReference type="NCBI Taxonomy" id="392033"/>
    <lineage>
        <taxon>Eukaryota</taxon>
        <taxon>Metazoa</taxon>
        <taxon>Spiralia</taxon>
        <taxon>Gnathifera</taxon>
        <taxon>Rotifera</taxon>
        <taxon>Eurotatoria</taxon>
        <taxon>Bdelloidea</taxon>
        <taxon>Philodinida</taxon>
        <taxon>Philodinidae</taxon>
        <taxon>Rotaria</taxon>
    </lineage>
</organism>
<proteinExistence type="predicted"/>
<keyword evidence="4" id="KW-1185">Reference proteome</keyword>
<dbReference type="EMBL" id="CAJNOH010000230">
    <property type="protein sequence ID" value="CAF0956810.1"/>
    <property type="molecule type" value="Genomic_DNA"/>
</dbReference>
<dbReference type="AlphaFoldDB" id="A0A814LTN7"/>
<dbReference type="Proteomes" id="UP000663854">
    <property type="component" value="Unassembled WGS sequence"/>
</dbReference>
<dbReference type="EMBL" id="CAJNOL010000430">
    <property type="protein sequence ID" value="CAF1061177.1"/>
    <property type="molecule type" value="Genomic_DNA"/>
</dbReference>
<evidence type="ECO:0000313" key="2">
    <source>
        <dbReference type="EMBL" id="CAF1061177.1"/>
    </source>
</evidence>
<protein>
    <submittedName>
        <fullName evidence="3">Uncharacterized protein</fullName>
    </submittedName>
</protein>
<name>A0A814LTN7_9BILA</name>